<feature type="repeat" description="TPR" evidence="8">
    <location>
        <begin position="202"/>
        <end position="235"/>
    </location>
</feature>
<dbReference type="PANTHER" id="PTHR44998">
    <property type="match status" value="1"/>
</dbReference>
<dbReference type="InterPro" id="IPR011990">
    <property type="entry name" value="TPR-like_helical_dom_sf"/>
</dbReference>
<sequence length="768" mass="87258">MRIKAAIAAVGVSLSALFLHDDLYAAASGSAPTVEQLWTAAMDHWDHQRVDSTLELLLQIEQLNPNEAMLPMALGAVYQSKREYERAREEYQRALGRLKENAYLYVNIGQLYYEMNDMGRAVASYRRAIELNGAILPQIAHPLALAYHYNQQYALAEKYYGLVETDTAQYHFDFAVTLERLGKIIDANQEYNRALAIDPTLPQAWLNIAALHQKHGDVNESIVHYQKLLELPSTKSRHRLMAITNIGVAYEVMEDVVAALHWLEQALEFSDDPTIAYRDVQEKISSRILVLVHMARSKRTACVWSKSEEQIDALLHLVLENEISKGKPSSFMPFDTLMYPIDSHLRKQITMVYANQFAFLDRGKKSMPPLAAAHSATADRQAFAQGRLNVGYISYDFTDHPTAHLLKGLFSTTDHGRTRTIAFAYGKDDYSRIREEIKAQVDVFEEIADKSIEESIATIRKHQVHILMDAQVHTRGSRPQIIAARPAPIVVNYLVYPGTSGAPFVDYLITDRYVLPPAELASGLTEKFVLLPDSYQVNTYDRDQTQRCRLWEIEDGKKGSMRNDGHEGFVFVNFNKPDKLDPAVFSIWMSILHRVPQSILLLLDPTKKGRVSVTSEEIKKNLAREAEAHGVSRSRIRFVPRIPKMEHLKRHHYEGIFLDTFVYGAHSTATDALYAGLPFLTLAGISLLTNIEMEELVTFSRKEYEDMAVLIATHAPTERALKEKLRQDGINKPLFNTRQYTQHLEESQQIMYDLHAAIGQPRHIVIGK</sequence>
<dbReference type="PANTHER" id="PTHR44998:SF1">
    <property type="entry name" value="UDP-N-ACETYLGLUCOSAMINE--PEPTIDE N-ACETYLGLUCOSAMINYLTRANSFERASE 110 KDA SUBUNIT"/>
    <property type="match status" value="1"/>
</dbReference>
<evidence type="ECO:0000256" key="8">
    <source>
        <dbReference type="PROSITE-ProRule" id="PRU00339"/>
    </source>
</evidence>
<dbReference type="eggNOG" id="KOG4626">
    <property type="taxonomic scope" value="Eukaryota"/>
</dbReference>
<keyword evidence="6" id="KW-0677">Repeat</keyword>
<evidence type="ECO:0000256" key="7">
    <source>
        <dbReference type="ARBA" id="ARBA00022803"/>
    </source>
</evidence>
<dbReference type="InterPro" id="IPR029489">
    <property type="entry name" value="OGT/SEC/SPY_C"/>
</dbReference>
<dbReference type="Pfam" id="PF13844">
    <property type="entry name" value="Glyco_transf_41"/>
    <property type="match status" value="2"/>
</dbReference>
<keyword evidence="5" id="KW-0808">Transferase</keyword>
<dbReference type="Gene3D" id="3.40.50.11380">
    <property type="match status" value="1"/>
</dbReference>
<evidence type="ECO:0000256" key="3">
    <source>
        <dbReference type="ARBA" id="ARBA00011970"/>
    </source>
</evidence>
<evidence type="ECO:0000256" key="1">
    <source>
        <dbReference type="ARBA" id="ARBA00004922"/>
    </source>
</evidence>
<accession>K3X5N0</accession>
<dbReference type="STRING" id="431595.K3X5N0"/>
<dbReference type="SUPFAM" id="SSF81901">
    <property type="entry name" value="HCP-like"/>
    <property type="match status" value="1"/>
</dbReference>
<keyword evidence="7 8" id="KW-0802">TPR repeat</keyword>
<evidence type="ECO:0000256" key="9">
    <source>
        <dbReference type="SAM" id="SignalP"/>
    </source>
</evidence>
<evidence type="ECO:0000256" key="6">
    <source>
        <dbReference type="ARBA" id="ARBA00022737"/>
    </source>
</evidence>
<comment type="pathway">
    <text evidence="1">Protein modification; protein glycosylation.</text>
</comment>
<dbReference type="Gene3D" id="3.40.50.2000">
    <property type="entry name" value="Glycogen Phosphorylase B"/>
    <property type="match status" value="1"/>
</dbReference>
<feature type="repeat" description="TPR" evidence="8">
    <location>
        <begin position="102"/>
        <end position="135"/>
    </location>
</feature>
<proteinExistence type="inferred from homology"/>
<evidence type="ECO:0000313" key="12">
    <source>
        <dbReference type="Proteomes" id="UP000019132"/>
    </source>
</evidence>
<feature type="domain" description="O-GlcNAc transferase C-terminal" evidence="10">
    <location>
        <begin position="302"/>
        <end position="538"/>
    </location>
</feature>
<dbReference type="VEuPathDB" id="FungiDB:PYU1_G012503"/>
<feature type="repeat" description="TPR" evidence="8">
    <location>
        <begin position="68"/>
        <end position="101"/>
    </location>
</feature>
<dbReference type="Gene3D" id="1.25.40.10">
    <property type="entry name" value="Tetratricopeptide repeat domain"/>
    <property type="match status" value="2"/>
</dbReference>
<organism evidence="11 12">
    <name type="scientific">Globisporangium ultimum (strain ATCC 200006 / CBS 805.95 / DAOM BR144)</name>
    <name type="common">Pythium ultimum</name>
    <dbReference type="NCBI Taxonomy" id="431595"/>
    <lineage>
        <taxon>Eukaryota</taxon>
        <taxon>Sar</taxon>
        <taxon>Stramenopiles</taxon>
        <taxon>Oomycota</taxon>
        <taxon>Peronosporomycetes</taxon>
        <taxon>Pythiales</taxon>
        <taxon>Pythiaceae</taxon>
        <taxon>Globisporangium</taxon>
    </lineage>
</organism>
<evidence type="ECO:0000259" key="10">
    <source>
        <dbReference type="Pfam" id="PF13844"/>
    </source>
</evidence>
<dbReference type="InterPro" id="IPR019734">
    <property type="entry name" value="TPR_rpt"/>
</dbReference>
<comment type="similarity">
    <text evidence="2">Belongs to the glycosyltransferase 41 family. O-GlcNAc transferase subfamily.</text>
</comment>
<evidence type="ECO:0000256" key="2">
    <source>
        <dbReference type="ARBA" id="ARBA00005386"/>
    </source>
</evidence>
<dbReference type="InParanoid" id="K3X5N0"/>
<reference evidence="12" key="2">
    <citation type="submission" date="2010-04" db="EMBL/GenBank/DDBJ databases">
        <authorList>
            <person name="Buell R."/>
            <person name="Hamilton J."/>
            <person name="Hostetler J."/>
        </authorList>
    </citation>
    <scope>NUCLEOTIDE SEQUENCE [LARGE SCALE GENOMIC DNA]</scope>
    <source>
        <strain evidence="12">DAOM:BR144</strain>
    </source>
</reference>
<dbReference type="HOGENOM" id="CLU_001721_5_2_1"/>
<dbReference type="PROSITE" id="PS50293">
    <property type="entry name" value="TPR_REGION"/>
    <property type="match status" value="1"/>
</dbReference>
<dbReference type="SMART" id="SM00028">
    <property type="entry name" value="TPR"/>
    <property type="match status" value="5"/>
</dbReference>
<name>K3X5N0_GLOUD</name>
<dbReference type="Proteomes" id="UP000019132">
    <property type="component" value="Unassembled WGS sequence"/>
</dbReference>
<reference evidence="11" key="3">
    <citation type="submission" date="2015-02" db="UniProtKB">
        <authorList>
            <consortium name="EnsemblProtists"/>
        </authorList>
    </citation>
    <scope>IDENTIFICATION</scope>
    <source>
        <strain evidence="11">DAOM BR144</strain>
    </source>
</reference>
<dbReference type="EC" id="2.4.1.255" evidence="3"/>
<protein>
    <recommendedName>
        <fullName evidence="3">protein O-GlcNAc transferase</fullName>
        <ecNumber evidence="3">2.4.1.255</ecNumber>
    </recommendedName>
</protein>
<evidence type="ECO:0000256" key="4">
    <source>
        <dbReference type="ARBA" id="ARBA00022676"/>
    </source>
</evidence>
<dbReference type="GO" id="GO:0097363">
    <property type="term" value="F:protein O-acetylglucosaminyltransferase activity"/>
    <property type="evidence" value="ECO:0007669"/>
    <property type="project" value="UniProtKB-EC"/>
</dbReference>
<dbReference type="AlphaFoldDB" id="K3X5N0"/>
<keyword evidence="12" id="KW-1185">Reference proteome</keyword>
<reference evidence="12" key="1">
    <citation type="journal article" date="2010" name="Genome Biol.">
        <title>Genome sequence of the necrotrophic plant pathogen Pythium ultimum reveals original pathogenicity mechanisms and effector repertoire.</title>
        <authorList>
            <person name="Levesque C.A."/>
            <person name="Brouwer H."/>
            <person name="Cano L."/>
            <person name="Hamilton J.P."/>
            <person name="Holt C."/>
            <person name="Huitema E."/>
            <person name="Raffaele S."/>
            <person name="Robideau G.P."/>
            <person name="Thines M."/>
            <person name="Win J."/>
            <person name="Zerillo M.M."/>
            <person name="Beakes G.W."/>
            <person name="Boore J.L."/>
            <person name="Busam D."/>
            <person name="Dumas B."/>
            <person name="Ferriera S."/>
            <person name="Fuerstenberg S.I."/>
            <person name="Gachon C.M."/>
            <person name="Gaulin E."/>
            <person name="Govers F."/>
            <person name="Grenville-Briggs L."/>
            <person name="Horner N."/>
            <person name="Hostetler J."/>
            <person name="Jiang R.H."/>
            <person name="Johnson J."/>
            <person name="Krajaejun T."/>
            <person name="Lin H."/>
            <person name="Meijer H.J."/>
            <person name="Moore B."/>
            <person name="Morris P."/>
            <person name="Phuntmart V."/>
            <person name="Puiu D."/>
            <person name="Shetty J."/>
            <person name="Stajich J.E."/>
            <person name="Tripathy S."/>
            <person name="Wawra S."/>
            <person name="van West P."/>
            <person name="Whitty B.R."/>
            <person name="Coutinho P.M."/>
            <person name="Henrissat B."/>
            <person name="Martin F."/>
            <person name="Thomas P.D."/>
            <person name="Tyler B.M."/>
            <person name="De Vries R.P."/>
            <person name="Kamoun S."/>
            <person name="Yandell M."/>
            <person name="Tisserat N."/>
            <person name="Buell C.R."/>
        </authorList>
    </citation>
    <scope>NUCLEOTIDE SEQUENCE</scope>
    <source>
        <strain evidence="12">DAOM:BR144</strain>
    </source>
</reference>
<dbReference type="PROSITE" id="PS50005">
    <property type="entry name" value="TPR"/>
    <property type="match status" value="3"/>
</dbReference>
<evidence type="ECO:0000313" key="11">
    <source>
        <dbReference type="EnsemblProtists" id="PYU1_T012529"/>
    </source>
</evidence>
<feature type="signal peptide" evidence="9">
    <location>
        <begin position="1"/>
        <end position="15"/>
    </location>
</feature>
<feature type="domain" description="O-GlcNAc transferase C-terminal" evidence="10">
    <location>
        <begin position="567"/>
        <end position="744"/>
    </location>
</feature>
<feature type="chain" id="PRO_5012519825" description="protein O-GlcNAc transferase" evidence="9">
    <location>
        <begin position="16"/>
        <end position="768"/>
    </location>
</feature>
<dbReference type="EMBL" id="GL376612">
    <property type="status" value="NOT_ANNOTATED_CDS"/>
    <property type="molecule type" value="Genomic_DNA"/>
</dbReference>
<keyword evidence="4" id="KW-0328">Glycosyltransferase</keyword>
<dbReference type="Pfam" id="PF13181">
    <property type="entry name" value="TPR_8"/>
    <property type="match status" value="1"/>
</dbReference>
<dbReference type="EnsemblProtists" id="PYU1_T012529">
    <property type="protein sequence ID" value="PYU1_T012529"/>
    <property type="gene ID" value="PYU1_G012503"/>
</dbReference>
<keyword evidence="9" id="KW-0732">Signal</keyword>
<evidence type="ECO:0000256" key="5">
    <source>
        <dbReference type="ARBA" id="ARBA00022679"/>
    </source>
</evidence>
<dbReference type="OMA" id="SQRLMYD"/>